<keyword evidence="3" id="KW-1185">Reference proteome</keyword>
<comment type="caution">
    <text evidence="2">The sequence shown here is derived from an EMBL/GenBank/DDBJ whole genome shotgun (WGS) entry which is preliminary data.</text>
</comment>
<evidence type="ECO:0000313" key="3">
    <source>
        <dbReference type="Proteomes" id="UP000620124"/>
    </source>
</evidence>
<accession>A0A8H7CZ69</accession>
<feature type="region of interest" description="Disordered" evidence="1">
    <location>
        <begin position="59"/>
        <end position="79"/>
    </location>
</feature>
<evidence type="ECO:0000256" key="1">
    <source>
        <dbReference type="SAM" id="MobiDB-lite"/>
    </source>
</evidence>
<name>A0A8H7CZ69_9AGAR</name>
<proteinExistence type="predicted"/>
<sequence length="124" mass="14087">MALAIIFRGGIFYNDHRTDFQPLLGSTSGLEDARDKAFSKRRGLTNCDLREGGVDVPARETDRDWGKVSRSKRQGVAARTKPYDLSTRKRLSFFERLNCVIWGTAKTVSFYHSIQSPLAFHTVF</sequence>
<protein>
    <submittedName>
        <fullName evidence="2">Uncharacterized protein</fullName>
    </submittedName>
</protein>
<dbReference type="AlphaFoldDB" id="A0A8H7CZ69"/>
<organism evidence="2 3">
    <name type="scientific">Mycena venus</name>
    <dbReference type="NCBI Taxonomy" id="2733690"/>
    <lineage>
        <taxon>Eukaryota</taxon>
        <taxon>Fungi</taxon>
        <taxon>Dikarya</taxon>
        <taxon>Basidiomycota</taxon>
        <taxon>Agaricomycotina</taxon>
        <taxon>Agaricomycetes</taxon>
        <taxon>Agaricomycetidae</taxon>
        <taxon>Agaricales</taxon>
        <taxon>Marasmiineae</taxon>
        <taxon>Mycenaceae</taxon>
        <taxon>Mycena</taxon>
    </lineage>
</organism>
<dbReference type="EMBL" id="JACAZI010000007">
    <property type="protein sequence ID" value="KAF7356004.1"/>
    <property type="molecule type" value="Genomic_DNA"/>
</dbReference>
<dbReference type="Proteomes" id="UP000620124">
    <property type="component" value="Unassembled WGS sequence"/>
</dbReference>
<evidence type="ECO:0000313" key="2">
    <source>
        <dbReference type="EMBL" id="KAF7356004.1"/>
    </source>
</evidence>
<reference evidence="2" key="1">
    <citation type="submission" date="2020-05" db="EMBL/GenBank/DDBJ databases">
        <title>Mycena genomes resolve the evolution of fungal bioluminescence.</title>
        <authorList>
            <person name="Tsai I.J."/>
        </authorList>
    </citation>
    <scope>NUCLEOTIDE SEQUENCE</scope>
    <source>
        <strain evidence="2">CCC161011</strain>
    </source>
</reference>
<dbReference type="OrthoDB" id="3067954at2759"/>
<gene>
    <name evidence="2" type="ORF">MVEN_00929800</name>
</gene>